<dbReference type="SUPFAM" id="SSF46785">
    <property type="entry name" value="Winged helix' DNA-binding domain"/>
    <property type="match status" value="1"/>
</dbReference>
<evidence type="ECO:0000256" key="2">
    <source>
        <dbReference type="ARBA" id="ARBA00023015"/>
    </source>
</evidence>
<gene>
    <name evidence="6" type="ORF">H3V53_02535</name>
</gene>
<evidence type="ECO:0000256" key="1">
    <source>
        <dbReference type="ARBA" id="ARBA00009437"/>
    </source>
</evidence>
<sequence>MDLRRIRYFVVLAETLHFGRAATRLNIAQPPLSQQIRTLENELGAQLFERSNRHVELTPAGKALLPEARALLAQAERAGTIAARAQRGELGELRVGFTSSTAFSSVIPQLIFAYRQRFPDVHLKLEELTTHEQLKAMLERRLEVAFVRSEKRPDLPPSLRASSLFEDPLMVALPPQHPLTAHTGALSVQALAGEQFVMYRRDSGTGVYEHIMTLCRQAGFSPRIAQEAREVPTIVGLVAAGLGVAFVPAALSSIDVNGVQYRSLREKGARSAMWLVLRTGDVSPQEAAFAELTRIVKSRLQHLEA</sequence>
<dbReference type="PRINTS" id="PR00039">
    <property type="entry name" value="HTHLYSR"/>
</dbReference>
<accession>A0ABU8IKJ8</accession>
<dbReference type="PANTHER" id="PTHR30346:SF17">
    <property type="entry name" value="LYSR FAMILY TRANSCRIPTIONAL REGULATOR"/>
    <property type="match status" value="1"/>
</dbReference>
<dbReference type="InterPro" id="IPR005119">
    <property type="entry name" value="LysR_subst-bd"/>
</dbReference>
<dbReference type="CDD" id="cd08414">
    <property type="entry name" value="PBP2_LTTR_aromatics_like"/>
    <property type="match status" value="1"/>
</dbReference>
<keyword evidence="2" id="KW-0805">Transcription regulation</keyword>
<feature type="domain" description="HTH lysR-type" evidence="5">
    <location>
        <begin position="1"/>
        <end position="58"/>
    </location>
</feature>
<proteinExistence type="inferred from homology"/>
<name>A0ABU8IKJ8_9BURK</name>
<dbReference type="InterPro" id="IPR036390">
    <property type="entry name" value="WH_DNA-bd_sf"/>
</dbReference>
<keyword evidence="3" id="KW-0238">DNA-binding</keyword>
<dbReference type="PROSITE" id="PS50931">
    <property type="entry name" value="HTH_LYSR"/>
    <property type="match status" value="1"/>
</dbReference>
<keyword evidence="7" id="KW-1185">Reference proteome</keyword>
<evidence type="ECO:0000259" key="5">
    <source>
        <dbReference type="PROSITE" id="PS50931"/>
    </source>
</evidence>
<evidence type="ECO:0000256" key="4">
    <source>
        <dbReference type="ARBA" id="ARBA00023163"/>
    </source>
</evidence>
<dbReference type="Pfam" id="PF00126">
    <property type="entry name" value="HTH_1"/>
    <property type="match status" value="1"/>
</dbReference>
<evidence type="ECO:0000256" key="3">
    <source>
        <dbReference type="ARBA" id="ARBA00023125"/>
    </source>
</evidence>
<dbReference type="Proteomes" id="UP001386437">
    <property type="component" value="Unassembled WGS sequence"/>
</dbReference>
<organism evidence="6 7">
    <name type="scientific">Paraburkholderia bengalensis</name>
    <dbReference type="NCBI Taxonomy" id="2747562"/>
    <lineage>
        <taxon>Bacteria</taxon>
        <taxon>Pseudomonadati</taxon>
        <taxon>Pseudomonadota</taxon>
        <taxon>Betaproteobacteria</taxon>
        <taxon>Burkholderiales</taxon>
        <taxon>Burkholderiaceae</taxon>
        <taxon>Paraburkholderia</taxon>
    </lineage>
</organism>
<keyword evidence="4" id="KW-0804">Transcription</keyword>
<reference evidence="6 7" key="1">
    <citation type="journal article" date="2022" name="Arch. Microbiol.">
        <title>Paraburkholderia bengalensis sp. nov. isolated from roots of Oryza sativa, IR64.</title>
        <authorList>
            <person name="Nag P."/>
            <person name="Mondal N."/>
            <person name="Sarkar J."/>
            <person name="Das S."/>
        </authorList>
    </citation>
    <scope>NUCLEOTIDE SEQUENCE [LARGE SCALE GENOMIC DNA]</scope>
    <source>
        <strain evidence="6 7">IR64_4_BI</strain>
    </source>
</reference>
<dbReference type="Gene3D" id="1.10.10.10">
    <property type="entry name" value="Winged helix-like DNA-binding domain superfamily/Winged helix DNA-binding domain"/>
    <property type="match status" value="1"/>
</dbReference>
<dbReference type="Pfam" id="PF03466">
    <property type="entry name" value="LysR_substrate"/>
    <property type="match status" value="1"/>
</dbReference>
<dbReference type="InterPro" id="IPR000847">
    <property type="entry name" value="LysR_HTH_N"/>
</dbReference>
<comment type="caution">
    <text evidence="6">The sequence shown here is derived from an EMBL/GenBank/DDBJ whole genome shotgun (WGS) entry which is preliminary data.</text>
</comment>
<dbReference type="Gene3D" id="3.40.190.10">
    <property type="entry name" value="Periplasmic binding protein-like II"/>
    <property type="match status" value="2"/>
</dbReference>
<protein>
    <submittedName>
        <fullName evidence="6">LysR family transcriptional regulator</fullName>
    </submittedName>
</protein>
<comment type="similarity">
    <text evidence="1">Belongs to the LysR transcriptional regulatory family.</text>
</comment>
<evidence type="ECO:0000313" key="6">
    <source>
        <dbReference type="EMBL" id="MEI5996124.1"/>
    </source>
</evidence>
<evidence type="ECO:0000313" key="7">
    <source>
        <dbReference type="Proteomes" id="UP001386437"/>
    </source>
</evidence>
<dbReference type="PANTHER" id="PTHR30346">
    <property type="entry name" value="TRANSCRIPTIONAL DUAL REGULATOR HCAR-RELATED"/>
    <property type="match status" value="1"/>
</dbReference>
<dbReference type="EMBL" id="JACFYJ010000002">
    <property type="protein sequence ID" value="MEI5996124.1"/>
    <property type="molecule type" value="Genomic_DNA"/>
</dbReference>
<dbReference type="SUPFAM" id="SSF53850">
    <property type="entry name" value="Periplasmic binding protein-like II"/>
    <property type="match status" value="1"/>
</dbReference>
<dbReference type="RefSeq" id="WP_336596573.1">
    <property type="nucleotide sequence ID" value="NZ_JACFYJ010000002.1"/>
</dbReference>
<dbReference type="InterPro" id="IPR036388">
    <property type="entry name" value="WH-like_DNA-bd_sf"/>
</dbReference>